<dbReference type="Pfam" id="PF17761">
    <property type="entry name" value="DUF1016_N"/>
    <property type="match status" value="1"/>
</dbReference>
<evidence type="ECO:0000313" key="2">
    <source>
        <dbReference type="EMBL" id="MBB4621791.1"/>
    </source>
</evidence>
<organism evidence="2 3">
    <name type="scientific">Parabacteroides faecis</name>
    <dbReference type="NCBI Taxonomy" id="1217282"/>
    <lineage>
        <taxon>Bacteria</taxon>
        <taxon>Pseudomonadati</taxon>
        <taxon>Bacteroidota</taxon>
        <taxon>Bacteroidia</taxon>
        <taxon>Bacteroidales</taxon>
        <taxon>Tannerellaceae</taxon>
        <taxon>Parabacteroides</taxon>
    </lineage>
</organism>
<feature type="domain" description="YhcG N-terminal" evidence="1">
    <location>
        <begin position="17"/>
        <end position="137"/>
    </location>
</feature>
<gene>
    <name evidence="2" type="ORF">GGQ57_001688</name>
</gene>
<dbReference type="PANTHER" id="PTHR30547:SF0">
    <property type="entry name" value="BLR8175 PROTEIN"/>
    <property type="match status" value="1"/>
</dbReference>
<dbReference type="Proteomes" id="UP000533637">
    <property type="component" value="Unassembled WGS sequence"/>
</dbReference>
<comment type="caution">
    <text evidence="2">The sequence shown here is derived from an EMBL/GenBank/DDBJ whole genome shotgun (WGS) entry which is preliminary data.</text>
</comment>
<protein>
    <submittedName>
        <fullName evidence="2">Nuclease of restriction endonuclease-like (RecB) superfamily</fullName>
    </submittedName>
</protein>
<dbReference type="InterPro" id="IPR041527">
    <property type="entry name" value="YhcG_N"/>
</dbReference>
<proteinExistence type="predicted"/>
<keyword evidence="3" id="KW-1185">Reference proteome</keyword>
<dbReference type="RefSeq" id="WP_183670085.1">
    <property type="nucleotide sequence ID" value="NZ_BMPB01000001.1"/>
</dbReference>
<sequence>MNNLIKADKEYQQWLIELKQRIRQSQIKAALRVNTELLELYWSIGSDIVRKQSISNWGDSVIEQLSADLRIAFPEMKGFSARNLWYMKKWFLFYSGNEIKLHQLGAEFQQQKLPQLVAEIPWRHHTEIITKCKSVDEA</sequence>
<evidence type="ECO:0000313" key="3">
    <source>
        <dbReference type="Proteomes" id="UP000533637"/>
    </source>
</evidence>
<evidence type="ECO:0000259" key="1">
    <source>
        <dbReference type="Pfam" id="PF17761"/>
    </source>
</evidence>
<accession>A0ABR6KK41</accession>
<name>A0ABR6KK41_9BACT</name>
<dbReference type="EMBL" id="JACHOC010000003">
    <property type="protein sequence ID" value="MBB4621791.1"/>
    <property type="molecule type" value="Genomic_DNA"/>
</dbReference>
<dbReference type="PANTHER" id="PTHR30547">
    <property type="entry name" value="UNCHARACTERIZED PROTEIN YHCG-RELATED"/>
    <property type="match status" value="1"/>
</dbReference>
<dbReference type="InterPro" id="IPR053148">
    <property type="entry name" value="PD-DEXK-like_domain"/>
</dbReference>
<reference evidence="2 3" key="1">
    <citation type="submission" date="2020-08" db="EMBL/GenBank/DDBJ databases">
        <title>Genomic Encyclopedia of Type Strains, Phase IV (KMG-IV): sequencing the most valuable type-strain genomes for metagenomic binning, comparative biology and taxonomic classification.</title>
        <authorList>
            <person name="Goeker M."/>
        </authorList>
    </citation>
    <scope>NUCLEOTIDE SEQUENCE [LARGE SCALE GENOMIC DNA]</scope>
    <source>
        <strain evidence="2 3">DSM 102983</strain>
    </source>
</reference>